<dbReference type="InterPro" id="IPR015414">
    <property type="entry name" value="TMEM64"/>
</dbReference>
<feature type="transmembrane region" description="Helical" evidence="6">
    <location>
        <begin position="15"/>
        <end position="34"/>
    </location>
</feature>
<evidence type="ECO:0000256" key="3">
    <source>
        <dbReference type="ARBA" id="ARBA00022692"/>
    </source>
</evidence>
<feature type="transmembrane region" description="Helical" evidence="6">
    <location>
        <begin position="178"/>
        <end position="198"/>
    </location>
</feature>
<dbReference type="RefSeq" id="WP_121850063.1">
    <property type="nucleotide sequence ID" value="NZ_CP032050.1"/>
</dbReference>
<evidence type="ECO:0000256" key="5">
    <source>
        <dbReference type="ARBA" id="ARBA00023136"/>
    </source>
</evidence>
<dbReference type="PANTHER" id="PTHR12677">
    <property type="entry name" value="GOLGI APPARATUS MEMBRANE PROTEIN TVP38-RELATED"/>
    <property type="match status" value="1"/>
</dbReference>
<sequence length="234" mass="25804">MNASSTKNSTSKSNWPTIVSLAILGLLVVGYFTVPSIQQFFDEAWAVLKSGDNEKTKSWVEKFGAWGPLVLILAMIAQMFLIVIPSIMLMVVSIIAYGPIWGSLIVFASVFCASSVGYFIGSLLGQGRVEKIIGHKSEKKVEKFLDDYGFWAVIITRLNPFLSNDAISFVGGILKMGYWKFIGATLIGIAPLIFFIALLGKNSDNLKTGLLWGSLASLALFLAYIWWDKKRKES</sequence>
<proteinExistence type="inferred from homology"/>
<evidence type="ECO:0000313" key="8">
    <source>
        <dbReference type="EMBL" id="AYN69056.1"/>
    </source>
</evidence>
<reference evidence="8 9" key="1">
    <citation type="submission" date="2018-08" db="EMBL/GenBank/DDBJ databases">
        <title>The reduced genetic potential of extracellular carbohydrate catabolism in Euzebyella marina RN62, a Flavobacteriia bacterium isolated from the hadal water.</title>
        <authorList>
            <person name="Xue C."/>
        </authorList>
    </citation>
    <scope>NUCLEOTIDE SEQUENCE [LARGE SCALE GENOMIC DNA]</scope>
    <source>
        <strain evidence="8 9">RN62</strain>
    </source>
</reference>
<keyword evidence="5 6" id="KW-0472">Membrane</keyword>
<accession>A0A3G2L9X4</accession>
<organism evidence="8 9">
    <name type="scientific">Euzebyella marina</name>
    <dbReference type="NCBI Taxonomy" id="1761453"/>
    <lineage>
        <taxon>Bacteria</taxon>
        <taxon>Pseudomonadati</taxon>
        <taxon>Bacteroidota</taxon>
        <taxon>Flavobacteriia</taxon>
        <taxon>Flavobacteriales</taxon>
        <taxon>Flavobacteriaceae</taxon>
        <taxon>Euzebyella</taxon>
    </lineage>
</organism>
<comment type="similarity">
    <text evidence="6">Belongs to the TVP38/TMEM64 family.</text>
</comment>
<protein>
    <recommendedName>
        <fullName evidence="6">TVP38/TMEM64 family membrane protein</fullName>
    </recommendedName>
</protein>
<evidence type="ECO:0000256" key="6">
    <source>
        <dbReference type="RuleBase" id="RU366058"/>
    </source>
</evidence>
<dbReference type="EMBL" id="CP032050">
    <property type="protein sequence ID" value="AYN69056.1"/>
    <property type="molecule type" value="Genomic_DNA"/>
</dbReference>
<dbReference type="Proteomes" id="UP000276309">
    <property type="component" value="Chromosome"/>
</dbReference>
<dbReference type="Pfam" id="PF09335">
    <property type="entry name" value="VTT_dom"/>
    <property type="match status" value="1"/>
</dbReference>
<keyword evidence="3 6" id="KW-0812">Transmembrane</keyword>
<feature type="transmembrane region" description="Helical" evidence="6">
    <location>
        <begin position="210"/>
        <end position="227"/>
    </location>
</feature>
<evidence type="ECO:0000256" key="2">
    <source>
        <dbReference type="ARBA" id="ARBA00022475"/>
    </source>
</evidence>
<evidence type="ECO:0000313" key="9">
    <source>
        <dbReference type="Proteomes" id="UP000276309"/>
    </source>
</evidence>
<dbReference type="AlphaFoldDB" id="A0A3G2L9X4"/>
<feature type="domain" description="VTT" evidence="7">
    <location>
        <begin position="84"/>
        <end position="201"/>
    </location>
</feature>
<gene>
    <name evidence="8" type="ORF">D1013_17555</name>
</gene>
<dbReference type="KEGG" id="emar:D1013_17555"/>
<dbReference type="PANTHER" id="PTHR12677:SF59">
    <property type="entry name" value="GOLGI APPARATUS MEMBRANE PROTEIN TVP38-RELATED"/>
    <property type="match status" value="1"/>
</dbReference>
<keyword evidence="9" id="KW-1185">Reference proteome</keyword>
<keyword evidence="4 6" id="KW-1133">Transmembrane helix</keyword>
<feature type="transmembrane region" description="Helical" evidence="6">
    <location>
        <begin position="65"/>
        <end position="98"/>
    </location>
</feature>
<name>A0A3G2L9X4_9FLAO</name>
<dbReference type="GO" id="GO:0005886">
    <property type="term" value="C:plasma membrane"/>
    <property type="evidence" value="ECO:0007669"/>
    <property type="project" value="UniProtKB-SubCell"/>
</dbReference>
<dbReference type="OrthoDB" id="9812980at2"/>
<dbReference type="InterPro" id="IPR032816">
    <property type="entry name" value="VTT_dom"/>
</dbReference>
<comment type="subcellular location">
    <subcellularLocation>
        <location evidence="1 6">Cell membrane</location>
        <topology evidence="1 6">Multi-pass membrane protein</topology>
    </subcellularLocation>
</comment>
<evidence type="ECO:0000256" key="4">
    <source>
        <dbReference type="ARBA" id="ARBA00022989"/>
    </source>
</evidence>
<evidence type="ECO:0000256" key="1">
    <source>
        <dbReference type="ARBA" id="ARBA00004651"/>
    </source>
</evidence>
<keyword evidence="2 6" id="KW-1003">Cell membrane</keyword>
<evidence type="ECO:0000259" key="7">
    <source>
        <dbReference type="Pfam" id="PF09335"/>
    </source>
</evidence>
<feature type="transmembrane region" description="Helical" evidence="6">
    <location>
        <begin position="104"/>
        <end position="124"/>
    </location>
</feature>